<dbReference type="Pfam" id="PF05699">
    <property type="entry name" value="Dimer_Tnp_hAT"/>
    <property type="match status" value="1"/>
</dbReference>
<feature type="non-terminal residue" evidence="3">
    <location>
        <position position="1"/>
    </location>
</feature>
<dbReference type="EMBL" id="QJKJ01004472">
    <property type="protein sequence ID" value="RDX94019.1"/>
    <property type="molecule type" value="Genomic_DNA"/>
</dbReference>
<comment type="caution">
    <text evidence="3">The sequence shown here is derived from an EMBL/GenBank/DDBJ whole genome shotgun (WGS) entry which is preliminary data.</text>
</comment>
<dbReference type="AlphaFoldDB" id="A0A371GU02"/>
<evidence type="ECO:0000256" key="1">
    <source>
        <dbReference type="SAM" id="MobiDB-lite"/>
    </source>
</evidence>
<feature type="compositionally biased region" description="Basic and acidic residues" evidence="1">
    <location>
        <begin position="333"/>
        <end position="342"/>
    </location>
</feature>
<evidence type="ECO:0000313" key="3">
    <source>
        <dbReference type="EMBL" id="RDX94019.1"/>
    </source>
</evidence>
<feature type="compositionally biased region" description="Acidic residues" evidence="1">
    <location>
        <begin position="343"/>
        <end position="358"/>
    </location>
</feature>
<reference evidence="3" key="1">
    <citation type="submission" date="2018-05" db="EMBL/GenBank/DDBJ databases">
        <title>Draft genome of Mucuna pruriens seed.</title>
        <authorList>
            <person name="Nnadi N.E."/>
            <person name="Vos R."/>
            <person name="Hasami M.H."/>
            <person name="Devisetty U.K."/>
            <person name="Aguiy J.C."/>
        </authorList>
    </citation>
    <scope>NUCLEOTIDE SEQUENCE [LARGE SCALE GENOMIC DNA]</scope>
    <source>
        <strain evidence="3">JCA_2017</strain>
    </source>
</reference>
<feature type="domain" description="HAT C-terminal dimerisation" evidence="2">
    <location>
        <begin position="194"/>
        <end position="254"/>
    </location>
</feature>
<name>A0A371GU02_MUCPR</name>
<evidence type="ECO:0000313" key="4">
    <source>
        <dbReference type="Proteomes" id="UP000257109"/>
    </source>
</evidence>
<dbReference type="Proteomes" id="UP000257109">
    <property type="component" value="Unassembled WGS sequence"/>
</dbReference>
<proteinExistence type="predicted"/>
<sequence>MLKNIGKITKVKKVIQRAIKLVRLHLQPLVGFEHHDKVHKQVPISDMELQDLQPPSLPCKDCISKKPILFSLRTNRLTKDPKRKKPTDVLLVPSFRNDVVYTLKAIGHIVSLLRLVDNEKTRPKRRFKKLSMTMKISIRISLQSLIEDEIANFGTLCMQHKSNIEMNCEVLEGLYKCIDKFVDHIHNDLSMYKITAAKWWKIYKAYTPHLQNLVIKVLSLTCSSSKSSIIEIHSKKRSRLEDQNFQDLVYVKYNQALQEHYECCNLIDSIVLNDIDDRNEWIVEELGGGVEEELVFDDVLTRRDVASATRAAEPLKYTRRQTKMQTVVVASLSRKEKGKRVVEEDEEESSEDEGEEEYNSSACGSNEDNDTELGEDDEESY</sequence>
<dbReference type="SUPFAM" id="SSF53098">
    <property type="entry name" value="Ribonuclease H-like"/>
    <property type="match status" value="1"/>
</dbReference>
<organism evidence="3 4">
    <name type="scientific">Mucuna pruriens</name>
    <name type="common">Velvet bean</name>
    <name type="synonym">Dolichos pruriens</name>
    <dbReference type="NCBI Taxonomy" id="157652"/>
    <lineage>
        <taxon>Eukaryota</taxon>
        <taxon>Viridiplantae</taxon>
        <taxon>Streptophyta</taxon>
        <taxon>Embryophyta</taxon>
        <taxon>Tracheophyta</taxon>
        <taxon>Spermatophyta</taxon>
        <taxon>Magnoliopsida</taxon>
        <taxon>eudicotyledons</taxon>
        <taxon>Gunneridae</taxon>
        <taxon>Pentapetalae</taxon>
        <taxon>rosids</taxon>
        <taxon>fabids</taxon>
        <taxon>Fabales</taxon>
        <taxon>Fabaceae</taxon>
        <taxon>Papilionoideae</taxon>
        <taxon>50 kb inversion clade</taxon>
        <taxon>NPAAA clade</taxon>
        <taxon>indigoferoid/millettioid clade</taxon>
        <taxon>Phaseoleae</taxon>
        <taxon>Mucuna</taxon>
    </lineage>
</organism>
<evidence type="ECO:0000259" key="2">
    <source>
        <dbReference type="Pfam" id="PF05699"/>
    </source>
</evidence>
<feature type="compositionally biased region" description="Acidic residues" evidence="1">
    <location>
        <begin position="367"/>
        <end position="381"/>
    </location>
</feature>
<dbReference type="PANTHER" id="PTHR32166:SF74">
    <property type="entry name" value="OS05G0256350 PROTEIN"/>
    <property type="match status" value="1"/>
</dbReference>
<dbReference type="STRING" id="157652.A0A371GU02"/>
<protein>
    <recommendedName>
        <fullName evidence="2">HAT C-terminal dimerisation domain-containing protein</fullName>
    </recommendedName>
</protein>
<dbReference type="InterPro" id="IPR012337">
    <property type="entry name" value="RNaseH-like_sf"/>
</dbReference>
<dbReference type="PANTHER" id="PTHR32166">
    <property type="entry name" value="OSJNBA0013A04.12 PROTEIN"/>
    <property type="match status" value="1"/>
</dbReference>
<dbReference type="GO" id="GO:0046983">
    <property type="term" value="F:protein dimerization activity"/>
    <property type="evidence" value="ECO:0007669"/>
    <property type="project" value="InterPro"/>
</dbReference>
<gene>
    <name evidence="3" type="ORF">CR513_23642</name>
</gene>
<dbReference type="OrthoDB" id="2013475at2759"/>
<keyword evidence="4" id="KW-1185">Reference proteome</keyword>
<feature type="region of interest" description="Disordered" evidence="1">
    <location>
        <begin position="333"/>
        <end position="381"/>
    </location>
</feature>
<dbReference type="InterPro" id="IPR008906">
    <property type="entry name" value="HATC_C_dom"/>
</dbReference>
<accession>A0A371GU02</accession>